<dbReference type="InterPro" id="IPR003593">
    <property type="entry name" value="AAA+_ATPase"/>
</dbReference>
<keyword evidence="10" id="KW-0472">Membrane</keyword>
<evidence type="ECO:0000256" key="3">
    <source>
        <dbReference type="ARBA" id="ARBA00011469"/>
    </source>
</evidence>
<comment type="subunit">
    <text evidence="3">The complex is composed of two ATP-binding proteins (GsiA), two transmembrane proteins (GsiC and GsiD) and a solute-binding protein (GsiB).</text>
</comment>
<evidence type="ECO:0000256" key="6">
    <source>
        <dbReference type="ARBA" id="ARBA00022519"/>
    </source>
</evidence>
<evidence type="ECO:0000256" key="12">
    <source>
        <dbReference type="ARBA" id="ARBA00038416"/>
    </source>
</evidence>
<gene>
    <name evidence="17" type="ORF">OE647_01380</name>
</gene>
<organism evidence="17 18">
    <name type="scientific">Albidovulum sediminicola</name>
    <dbReference type="NCBI Taxonomy" id="2984331"/>
    <lineage>
        <taxon>Bacteria</taxon>
        <taxon>Pseudomonadati</taxon>
        <taxon>Pseudomonadota</taxon>
        <taxon>Alphaproteobacteria</taxon>
        <taxon>Rhodobacterales</taxon>
        <taxon>Paracoccaceae</taxon>
        <taxon>Albidovulum</taxon>
    </lineage>
</organism>
<evidence type="ECO:0000256" key="4">
    <source>
        <dbReference type="ARBA" id="ARBA00022448"/>
    </source>
</evidence>
<evidence type="ECO:0000313" key="17">
    <source>
        <dbReference type="EMBL" id="MCV2863386.1"/>
    </source>
</evidence>
<dbReference type="PROSITE" id="PS50893">
    <property type="entry name" value="ABC_TRANSPORTER_2"/>
    <property type="match status" value="1"/>
</dbReference>
<dbReference type="GO" id="GO:0005524">
    <property type="term" value="F:ATP binding"/>
    <property type="evidence" value="ECO:0007669"/>
    <property type="project" value="UniProtKB-KW"/>
</dbReference>
<keyword evidence="4" id="KW-0813">Transport</keyword>
<accession>A0ABT2YXY7</accession>
<evidence type="ECO:0000256" key="5">
    <source>
        <dbReference type="ARBA" id="ARBA00022475"/>
    </source>
</evidence>
<keyword evidence="6" id="KW-0997">Cell inner membrane</keyword>
<evidence type="ECO:0000259" key="16">
    <source>
        <dbReference type="PROSITE" id="PS50893"/>
    </source>
</evidence>
<evidence type="ECO:0000256" key="11">
    <source>
        <dbReference type="ARBA" id="ARBA00037530"/>
    </source>
</evidence>
<keyword evidence="5" id="KW-1003">Cell membrane</keyword>
<protein>
    <recommendedName>
        <fullName evidence="14">Glutathione import ATP-binding protein GsiA</fullName>
        <ecNumber evidence="13">7.4.2.10</ecNumber>
    </recommendedName>
</protein>
<evidence type="ECO:0000256" key="1">
    <source>
        <dbReference type="ARBA" id="ARBA00004170"/>
    </source>
</evidence>
<evidence type="ECO:0000313" key="18">
    <source>
        <dbReference type="Proteomes" id="UP001652503"/>
    </source>
</evidence>
<comment type="similarity">
    <text evidence="12">Belongs to the ABC transporter superfamily. Glutathione importer (TC 3.A.1.5.11) family.</text>
</comment>
<dbReference type="EMBL" id="JAOWLA010000001">
    <property type="protein sequence ID" value="MCV2863386.1"/>
    <property type="molecule type" value="Genomic_DNA"/>
</dbReference>
<dbReference type="PANTHER" id="PTHR43776:SF15">
    <property type="entry name" value="GLUTATHIONE IMPORT ATP-BINDING PROTEIN GSIA"/>
    <property type="match status" value="1"/>
</dbReference>
<dbReference type="InterPro" id="IPR050319">
    <property type="entry name" value="ABC_transp_ATP-bind"/>
</dbReference>
<evidence type="ECO:0000256" key="15">
    <source>
        <dbReference type="ARBA" id="ARBA00047640"/>
    </source>
</evidence>
<dbReference type="PROSITE" id="PS00211">
    <property type="entry name" value="ABC_TRANSPORTER_1"/>
    <property type="match status" value="1"/>
</dbReference>
<dbReference type="Proteomes" id="UP001652503">
    <property type="component" value="Unassembled WGS sequence"/>
</dbReference>
<evidence type="ECO:0000256" key="9">
    <source>
        <dbReference type="ARBA" id="ARBA00022967"/>
    </source>
</evidence>
<keyword evidence="9" id="KW-1278">Translocase</keyword>
<evidence type="ECO:0000256" key="13">
    <source>
        <dbReference type="ARBA" id="ARBA00039050"/>
    </source>
</evidence>
<proteinExistence type="inferred from homology"/>
<feature type="domain" description="ABC transporter" evidence="16">
    <location>
        <begin position="4"/>
        <end position="239"/>
    </location>
</feature>
<evidence type="ECO:0000256" key="2">
    <source>
        <dbReference type="ARBA" id="ARBA00004533"/>
    </source>
</evidence>
<comment type="function">
    <text evidence="11">Part of the ABC transporter complex GsiABCD involved in glutathione import. Responsible for energy coupling to the transport system.</text>
</comment>
<dbReference type="SUPFAM" id="SSF52540">
    <property type="entry name" value="P-loop containing nucleoside triphosphate hydrolases"/>
    <property type="match status" value="1"/>
</dbReference>
<sequence>MITVDGLEVTFRRGGDTVRAVRGVSFEVMRGESFGIVGESGSGKSTVLRAFCGLAPTSAGSVAMGGQGLQTPRSAAFFRQVQMVFQDPYASLHPRHTVDKVLSEPLAIHGFDRREERIEQALAEVGLGAGFRFRYPHQLSGGQRQRVAIARALILEPQVLLLDEPTSALDASIQAEVLNLLDRLRAERGLTYLMVSHDLAVVSHMCERLIVMQHGRAVEELSRAALAAHRAETDYTRKLLAASEGYSPAPG</sequence>
<dbReference type="InterPro" id="IPR027417">
    <property type="entry name" value="P-loop_NTPase"/>
</dbReference>
<evidence type="ECO:0000256" key="8">
    <source>
        <dbReference type="ARBA" id="ARBA00022840"/>
    </source>
</evidence>
<keyword evidence="7" id="KW-0547">Nucleotide-binding</keyword>
<dbReference type="SMART" id="SM00382">
    <property type="entry name" value="AAA"/>
    <property type="match status" value="1"/>
</dbReference>
<evidence type="ECO:0000256" key="7">
    <source>
        <dbReference type="ARBA" id="ARBA00022741"/>
    </source>
</evidence>
<dbReference type="Pfam" id="PF00005">
    <property type="entry name" value="ABC_tran"/>
    <property type="match status" value="1"/>
</dbReference>
<dbReference type="EC" id="7.4.2.10" evidence="13"/>
<dbReference type="Gene3D" id="3.40.50.300">
    <property type="entry name" value="P-loop containing nucleotide triphosphate hydrolases"/>
    <property type="match status" value="1"/>
</dbReference>
<evidence type="ECO:0000256" key="14">
    <source>
        <dbReference type="ARBA" id="ARBA00041187"/>
    </source>
</evidence>
<dbReference type="InterPro" id="IPR017871">
    <property type="entry name" value="ABC_transporter-like_CS"/>
</dbReference>
<keyword evidence="8 17" id="KW-0067">ATP-binding</keyword>
<dbReference type="InterPro" id="IPR003439">
    <property type="entry name" value="ABC_transporter-like_ATP-bd"/>
</dbReference>
<reference evidence="17 18" key="1">
    <citation type="submission" date="2022-10" db="EMBL/GenBank/DDBJ databases">
        <title>Defluviimonas sp. nov., isolated from ocean surface water.</title>
        <authorList>
            <person name="He W."/>
            <person name="Wang L."/>
            <person name="Zhang D.-F."/>
        </authorList>
    </citation>
    <scope>NUCLEOTIDE SEQUENCE [LARGE SCALE GENOMIC DNA]</scope>
    <source>
        <strain evidence="17 18">WL0075</strain>
    </source>
</reference>
<dbReference type="PANTHER" id="PTHR43776">
    <property type="entry name" value="TRANSPORT ATP-BINDING PROTEIN"/>
    <property type="match status" value="1"/>
</dbReference>
<keyword evidence="18" id="KW-1185">Reference proteome</keyword>
<dbReference type="CDD" id="cd03257">
    <property type="entry name" value="ABC_NikE_OppD_transporters"/>
    <property type="match status" value="1"/>
</dbReference>
<name>A0ABT2YXY7_9RHOB</name>
<evidence type="ECO:0000256" key="10">
    <source>
        <dbReference type="ARBA" id="ARBA00023136"/>
    </source>
</evidence>
<comment type="catalytic activity">
    <reaction evidence="15">
        <text>glutathione(out) + ATP + H2O = glutathione(in) + ADP + phosphate + H(+)</text>
        <dbReference type="Rhea" id="RHEA:29791"/>
        <dbReference type="ChEBI" id="CHEBI:15377"/>
        <dbReference type="ChEBI" id="CHEBI:15378"/>
        <dbReference type="ChEBI" id="CHEBI:30616"/>
        <dbReference type="ChEBI" id="CHEBI:43474"/>
        <dbReference type="ChEBI" id="CHEBI:57925"/>
        <dbReference type="ChEBI" id="CHEBI:456216"/>
        <dbReference type="EC" id="7.4.2.10"/>
    </reaction>
</comment>
<comment type="caution">
    <text evidence="17">The sequence shown here is derived from an EMBL/GenBank/DDBJ whole genome shotgun (WGS) entry which is preliminary data.</text>
</comment>
<comment type="subcellular location">
    <subcellularLocation>
        <location evidence="2">Cell inner membrane</location>
    </subcellularLocation>
    <subcellularLocation>
        <location evidence="1">Membrane</location>
        <topology evidence="1">Peripheral membrane protein</topology>
    </subcellularLocation>
</comment>